<sequence length="582" mass="65409">MFDTRLGAALNTHSTSCNTDLNCDEDENRMPPISKLAPEILGRIFEFAVAPERDIYAVCPSSCAQAEILAKVCKSWRTTALNWPRMWYHIVDESPTDRALSQRRLQRSGITPLHVYSRIPPTSLFRGVCCDYPDRLQEVHFTIWVTSLDKVFQALSSPMPNLEFLTLNDRMHVGWDRSPGLPLILGGNTSTLRALALRSVPFIPGNAFQGLVNLRLEDVPSEVLTIGALLRLLRNCPRLETIELIDIEPSFSVGGTVTFEPLSDVYASGSTISPVHLPRLRGLRMGYMSTEHMLAILALLTLPIQLVMRLDNLKHFPSARTGASPWPSLIATPISALYGVKRLIYLDVIHLDDTERKNLHFLSHGEDSGIWFHTSGMRLSNHYQELHQLERVVSQLDTRDIVTFRLSILPDTIPALRRTSLRSTLLKMPSLTRLLIKCSQTLPENPASMLLIWMDEVLAVRSSSSDGGAAEIPAPGLQYLGIQMRCSKPFEPRALEALVRMSASRQESGHPFSLACNVSAMTREDLAPVSAFVEHLEITDDSLFEINKDVPAMYMMKNDYWHMFRTDGMAGWNLPEQPDVRR</sequence>
<evidence type="ECO:0008006" key="3">
    <source>
        <dbReference type="Google" id="ProtNLM"/>
    </source>
</evidence>
<dbReference type="InParanoid" id="A0A5C3PEJ8"/>
<name>A0A5C3PEJ8_9APHY</name>
<organism evidence="1 2">
    <name type="scientific">Polyporus arcularius HHB13444</name>
    <dbReference type="NCBI Taxonomy" id="1314778"/>
    <lineage>
        <taxon>Eukaryota</taxon>
        <taxon>Fungi</taxon>
        <taxon>Dikarya</taxon>
        <taxon>Basidiomycota</taxon>
        <taxon>Agaricomycotina</taxon>
        <taxon>Agaricomycetes</taxon>
        <taxon>Polyporales</taxon>
        <taxon>Polyporaceae</taxon>
        <taxon>Polyporus</taxon>
    </lineage>
</organism>
<gene>
    <name evidence="1" type="ORF">K466DRAFT_663105</name>
</gene>
<dbReference type="STRING" id="1314778.A0A5C3PEJ8"/>
<evidence type="ECO:0000313" key="2">
    <source>
        <dbReference type="Proteomes" id="UP000308197"/>
    </source>
</evidence>
<evidence type="ECO:0000313" key="1">
    <source>
        <dbReference type="EMBL" id="TFK87339.1"/>
    </source>
</evidence>
<protein>
    <recommendedName>
        <fullName evidence="3">F-box domain-containing protein</fullName>
    </recommendedName>
</protein>
<keyword evidence="2" id="KW-1185">Reference proteome</keyword>
<proteinExistence type="predicted"/>
<dbReference type="Proteomes" id="UP000308197">
    <property type="component" value="Unassembled WGS sequence"/>
</dbReference>
<dbReference type="Gene3D" id="3.80.10.10">
    <property type="entry name" value="Ribonuclease Inhibitor"/>
    <property type="match status" value="1"/>
</dbReference>
<dbReference type="EMBL" id="ML211158">
    <property type="protein sequence ID" value="TFK87339.1"/>
    <property type="molecule type" value="Genomic_DNA"/>
</dbReference>
<dbReference type="AlphaFoldDB" id="A0A5C3PEJ8"/>
<dbReference type="InterPro" id="IPR032675">
    <property type="entry name" value="LRR_dom_sf"/>
</dbReference>
<accession>A0A5C3PEJ8</accession>
<reference evidence="1 2" key="1">
    <citation type="journal article" date="2019" name="Nat. Ecol. Evol.">
        <title>Megaphylogeny resolves global patterns of mushroom evolution.</title>
        <authorList>
            <person name="Varga T."/>
            <person name="Krizsan K."/>
            <person name="Foldi C."/>
            <person name="Dima B."/>
            <person name="Sanchez-Garcia M."/>
            <person name="Sanchez-Ramirez S."/>
            <person name="Szollosi G.J."/>
            <person name="Szarkandi J.G."/>
            <person name="Papp V."/>
            <person name="Albert L."/>
            <person name="Andreopoulos W."/>
            <person name="Angelini C."/>
            <person name="Antonin V."/>
            <person name="Barry K.W."/>
            <person name="Bougher N.L."/>
            <person name="Buchanan P."/>
            <person name="Buyck B."/>
            <person name="Bense V."/>
            <person name="Catcheside P."/>
            <person name="Chovatia M."/>
            <person name="Cooper J."/>
            <person name="Damon W."/>
            <person name="Desjardin D."/>
            <person name="Finy P."/>
            <person name="Geml J."/>
            <person name="Haridas S."/>
            <person name="Hughes K."/>
            <person name="Justo A."/>
            <person name="Karasinski D."/>
            <person name="Kautmanova I."/>
            <person name="Kiss B."/>
            <person name="Kocsube S."/>
            <person name="Kotiranta H."/>
            <person name="LaButti K.M."/>
            <person name="Lechner B.E."/>
            <person name="Liimatainen K."/>
            <person name="Lipzen A."/>
            <person name="Lukacs Z."/>
            <person name="Mihaltcheva S."/>
            <person name="Morgado L.N."/>
            <person name="Niskanen T."/>
            <person name="Noordeloos M.E."/>
            <person name="Ohm R.A."/>
            <person name="Ortiz-Santana B."/>
            <person name="Ovrebo C."/>
            <person name="Racz N."/>
            <person name="Riley R."/>
            <person name="Savchenko A."/>
            <person name="Shiryaev A."/>
            <person name="Soop K."/>
            <person name="Spirin V."/>
            <person name="Szebenyi C."/>
            <person name="Tomsovsky M."/>
            <person name="Tulloss R.E."/>
            <person name="Uehling J."/>
            <person name="Grigoriev I.V."/>
            <person name="Vagvolgyi C."/>
            <person name="Papp T."/>
            <person name="Martin F.M."/>
            <person name="Miettinen O."/>
            <person name="Hibbett D.S."/>
            <person name="Nagy L.G."/>
        </authorList>
    </citation>
    <scope>NUCLEOTIDE SEQUENCE [LARGE SCALE GENOMIC DNA]</scope>
    <source>
        <strain evidence="1 2">HHB13444</strain>
    </source>
</reference>